<accession>A0A8H7YD64</accession>
<gene>
    <name evidence="1" type="ORF">I7I52_11218</name>
</gene>
<proteinExistence type="predicted"/>
<dbReference type="Proteomes" id="UP000670092">
    <property type="component" value="Unassembled WGS sequence"/>
</dbReference>
<reference evidence="1 2" key="1">
    <citation type="submission" date="2021-01" db="EMBL/GenBank/DDBJ databases">
        <title>Chromosome-level genome assembly of a human fungal pathogen reveals clustering of transcriptionally co-regulated genes.</title>
        <authorList>
            <person name="Voorhies M."/>
            <person name="Cohen S."/>
            <person name="Shea T.P."/>
            <person name="Petrus S."/>
            <person name="Munoz J.F."/>
            <person name="Poplawski S."/>
            <person name="Goldman W.E."/>
            <person name="Michael T."/>
            <person name="Cuomo C.A."/>
            <person name="Sil A."/>
            <person name="Beyhan S."/>
        </authorList>
    </citation>
    <scope>NUCLEOTIDE SEQUENCE [LARGE SCALE GENOMIC DNA]</scope>
    <source>
        <strain evidence="1 2">G184AR</strain>
    </source>
</reference>
<protein>
    <recommendedName>
        <fullName evidence="3">Ankyrin repeat protein</fullName>
    </recommendedName>
</protein>
<sequence length="114" mass="12848">MRSKPLIGLAVPPPLCLAAECMYEIRVELLLNNINRQLCILQTDPHLLFCTGKRPYLSIIRILLERDIEHAFHTSADGAAFSLNLAARRRSGEVAELLFQKTIYQESALADRSL</sequence>
<dbReference type="VEuPathDB" id="FungiDB:I7I52_11218"/>
<evidence type="ECO:0000313" key="1">
    <source>
        <dbReference type="EMBL" id="KAG5287444.1"/>
    </source>
</evidence>
<organism evidence="1 2">
    <name type="scientific">Ajellomyces capsulatus</name>
    <name type="common">Darling's disease fungus</name>
    <name type="synonym">Histoplasma capsulatum</name>
    <dbReference type="NCBI Taxonomy" id="5037"/>
    <lineage>
        <taxon>Eukaryota</taxon>
        <taxon>Fungi</taxon>
        <taxon>Dikarya</taxon>
        <taxon>Ascomycota</taxon>
        <taxon>Pezizomycotina</taxon>
        <taxon>Eurotiomycetes</taxon>
        <taxon>Eurotiomycetidae</taxon>
        <taxon>Onygenales</taxon>
        <taxon>Ajellomycetaceae</taxon>
        <taxon>Histoplasma</taxon>
    </lineage>
</organism>
<evidence type="ECO:0000313" key="2">
    <source>
        <dbReference type="Proteomes" id="UP000670092"/>
    </source>
</evidence>
<dbReference type="AlphaFoldDB" id="A0A8H7YD64"/>
<comment type="caution">
    <text evidence="1">The sequence shown here is derived from an EMBL/GenBank/DDBJ whole genome shotgun (WGS) entry which is preliminary data.</text>
</comment>
<dbReference type="EMBL" id="JAEVHI010000007">
    <property type="protein sequence ID" value="KAG5287444.1"/>
    <property type="molecule type" value="Genomic_DNA"/>
</dbReference>
<dbReference type="OrthoDB" id="4186652at2759"/>
<evidence type="ECO:0008006" key="3">
    <source>
        <dbReference type="Google" id="ProtNLM"/>
    </source>
</evidence>
<name>A0A8H7YD64_AJECA</name>